<dbReference type="GO" id="GO:0004181">
    <property type="term" value="F:metallocarboxypeptidase activity"/>
    <property type="evidence" value="ECO:0007669"/>
    <property type="project" value="UniProtKB-UniRule"/>
</dbReference>
<dbReference type="EC" id="3.4.17.19" evidence="8"/>
<sequence>MTQSVADVIAKLREHLKKISHYQEAVALLEWDARTGAPRKGAGLRAQTIGTLAAELFRLQTAPELAEWLERLTEPAVYAELSQVDQAIVRETKRDYDLLAKIPADRFAAYKVLTSEAQSVWEEAKAASDFARFAPYLEQIVAMKLEFIDHWGYGEHKYDALLDQYEPGMTVRRLDELFGALRTHTVALVQEIVQCGRKPDTGILARPFDVGQQRALSIAMLQRIGYDFEAGRLDETVHPFMTTINRYDNRVTTKFVPDDLRPSLFGTIHEGGHALYEQAIDPSFIGTPLATGTSMGIHESQSRFYENMIGRSLPFWEGAYGELVRLFPAQFADVPVYDFYCAINAVEPSLIRIEADEVTYNLHIMVRYDLEKALIEGDLRVADLPEAWRAKMQEYLGIVPPNDALGVLQDVHWSGGDFGYFPSYALGNLYAAQFRATLQREVPGVWEEVRRGNLGVVKAWLNEKIHRFGKLLTPGDIVQQVTGEPLDARYWTAYLDEKYRPIYGI</sequence>
<evidence type="ECO:0000256" key="4">
    <source>
        <dbReference type="ARBA" id="ARBA00022801"/>
    </source>
</evidence>
<evidence type="ECO:0000256" key="1">
    <source>
        <dbReference type="ARBA" id="ARBA00022645"/>
    </source>
</evidence>
<evidence type="ECO:0000256" key="3">
    <source>
        <dbReference type="ARBA" id="ARBA00022723"/>
    </source>
</evidence>
<keyword evidence="2 8" id="KW-0645">Protease</keyword>
<evidence type="ECO:0000256" key="7">
    <source>
        <dbReference type="ARBA" id="ARBA00061580"/>
    </source>
</evidence>
<evidence type="ECO:0000256" key="2">
    <source>
        <dbReference type="ARBA" id="ARBA00022670"/>
    </source>
</evidence>
<evidence type="ECO:0000256" key="10">
    <source>
        <dbReference type="PIRSR" id="PIRSR006615-2"/>
    </source>
</evidence>
<evidence type="ECO:0000256" key="8">
    <source>
        <dbReference type="PIRNR" id="PIRNR006615"/>
    </source>
</evidence>
<comment type="catalytic activity">
    <reaction evidence="6 8">
        <text>Release of a C-terminal amino acid with broad specificity, except for -Pro.</text>
        <dbReference type="EC" id="3.4.17.19"/>
    </reaction>
</comment>
<dbReference type="PROSITE" id="PS52034">
    <property type="entry name" value="PEPTIDASE_M32"/>
    <property type="match status" value="1"/>
</dbReference>
<evidence type="ECO:0000256" key="5">
    <source>
        <dbReference type="ARBA" id="ARBA00023049"/>
    </source>
</evidence>
<dbReference type="GO" id="GO:0008270">
    <property type="term" value="F:zinc ion binding"/>
    <property type="evidence" value="ECO:0007669"/>
    <property type="project" value="UniProtKB-ARBA"/>
</dbReference>
<feature type="binding site" evidence="9">
    <location>
        <position position="269"/>
    </location>
    <ligand>
        <name>Zn(2+)</name>
        <dbReference type="ChEBI" id="CHEBI:29105"/>
        <note>catalytic</note>
    </ligand>
</feature>
<reference evidence="11" key="1">
    <citation type="journal article" date="2014" name="Int. J. Syst. Evol. Microbiol.">
        <title>Complete genome sequence of Corynebacterium casei LMG S-19264T (=DSM 44701T), isolated from a smear-ripened cheese.</title>
        <authorList>
            <consortium name="US DOE Joint Genome Institute (JGI-PGF)"/>
            <person name="Walter F."/>
            <person name="Albersmeier A."/>
            <person name="Kalinowski J."/>
            <person name="Ruckert C."/>
        </authorList>
    </citation>
    <scope>NUCLEOTIDE SEQUENCE</scope>
    <source>
        <strain evidence="11">JCM 18487</strain>
    </source>
</reference>
<evidence type="ECO:0000256" key="9">
    <source>
        <dbReference type="PIRSR" id="PIRSR006615-1"/>
    </source>
</evidence>
<dbReference type="EMBL" id="BMOY01000009">
    <property type="protein sequence ID" value="GGJ01798.1"/>
    <property type="molecule type" value="Genomic_DNA"/>
</dbReference>
<dbReference type="PRINTS" id="PR00998">
    <property type="entry name" value="CRBOXYPTASET"/>
</dbReference>
<keyword evidence="9" id="KW-0862">Zinc</keyword>
<dbReference type="PANTHER" id="PTHR34217:SF1">
    <property type="entry name" value="CARBOXYPEPTIDASE 1"/>
    <property type="match status" value="1"/>
</dbReference>
<dbReference type="Gene3D" id="1.10.1370.30">
    <property type="match status" value="1"/>
</dbReference>
<evidence type="ECO:0000313" key="12">
    <source>
        <dbReference type="Proteomes" id="UP000637695"/>
    </source>
</evidence>
<dbReference type="FunFam" id="1.10.1370.30:FF:000003">
    <property type="entry name" value="Thermostable carboxypeptidase 1"/>
    <property type="match status" value="1"/>
</dbReference>
<feature type="active site" description="Proton donor/acceptor" evidence="10">
    <location>
        <position position="270"/>
    </location>
</feature>
<keyword evidence="1 8" id="KW-0121">Carboxypeptidase</keyword>
<feature type="binding site" evidence="9">
    <location>
        <position position="299"/>
    </location>
    <ligand>
        <name>Zn(2+)</name>
        <dbReference type="ChEBI" id="CHEBI:29105"/>
        <note>catalytic</note>
    </ligand>
</feature>
<dbReference type="AlphaFoldDB" id="A0A917NHM1"/>
<keyword evidence="4 8" id="KW-0378">Hydrolase</keyword>
<dbReference type="PANTHER" id="PTHR34217">
    <property type="entry name" value="METAL-DEPENDENT CARBOXYPEPTIDASE"/>
    <property type="match status" value="1"/>
</dbReference>
<dbReference type="Proteomes" id="UP000637695">
    <property type="component" value="Unassembled WGS sequence"/>
</dbReference>
<dbReference type="RefSeq" id="WP_188881376.1">
    <property type="nucleotide sequence ID" value="NZ_BMOY01000009.1"/>
</dbReference>
<name>A0A917NHM1_9BACL</name>
<keyword evidence="5 8" id="KW-0482">Metalloprotease</keyword>
<feature type="binding site" evidence="9">
    <location>
        <position position="273"/>
    </location>
    <ligand>
        <name>Zn(2+)</name>
        <dbReference type="ChEBI" id="CHEBI:29105"/>
        <note>catalytic</note>
    </ligand>
</feature>
<evidence type="ECO:0000256" key="6">
    <source>
        <dbReference type="ARBA" id="ARBA00052755"/>
    </source>
</evidence>
<keyword evidence="3 8" id="KW-0479">Metal-binding</keyword>
<comment type="caution">
    <text evidence="11">The sequence shown here is derived from an EMBL/GenBank/DDBJ whole genome shotgun (WGS) entry which is preliminary data.</text>
</comment>
<proteinExistence type="inferred from homology"/>
<accession>A0A917NHM1</accession>
<protein>
    <recommendedName>
        <fullName evidence="8">Metal-dependent carboxypeptidase</fullName>
        <ecNumber evidence="8">3.4.17.19</ecNumber>
    </recommendedName>
</protein>
<dbReference type="Pfam" id="PF02074">
    <property type="entry name" value="Peptidase_M32"/>
    <property type="match status" value="1"/>
</dbReference>
<gene>
    <name evidence="11" type="ORF">GCM10010885_08760</name>
</gene>
<dbReference type="PIRSF" id="PIRSF006615">
    <property type="entry name" value="Zn_crbxpep_Taq"/>
    <property type="match status" value="1"/>
</dbReference>
<reference evidence="11" key="2">
    <citation type="submission" date="2020-09" db="EMBL/GenBank/DDBJ databases">
        <authorList>
            <person name="Sun Q."/>
            <person name="Ohkuma M."/>
        </authorList>
    </citation>
    <scope>NUCLEOTIDE SEQUENCE</scope>
    <source>
        <strain evidence="11">JCM 18487</strain>
    </source>
</reference>
<dbReference type="InterPro" id="IPR001333">
    <property type="entry name" value="Peptidase_M32_Taq"/>
</dbReference>
<comment type="cofactor">
    <cofactor evidence="9">
        <name>Zn(2+)</name>
        <dbReference type="ChEBI" id="CHEBI:29105"/>
    </cofactor>
    <text evidence="9">Binds 1 zinc ion per subunit.</text>
</comment>
<dbReference type="CDD" id="cd06460">
    <property type="entry name" value="M32_Taq"/>
    <property type="match status" value="1"/>
</dbReference>
<comment type="function">
    <text evidence="8">Broad specificity carboxypetidase that releases amino acids sequentially from the C-terminus, including neutral, aromatic, polar and basic residues.</text>
</comment>
<dbReference type="SUPFAM" id="SSF55486">
    <property type="entry name" value="Metalloproteases ('zincins'), catalytic domain"/>
    <property type="match status" value="1"/>
</dbReference>
<keyword evidence="12" id="KW-1185">Reference proteome</keyword>
<evidence type="ECO:0000313" key="11">
    <source>
        <dbReference type="EMBL" id="GGJ01798.1"/>
    </source>
</evidence>
<organism evidence="11 12">
    <name type="scientific">Alicyclobacillus cellulosilyticus</name>
    <dbReference type="NCBI Taxonomy" id="1003997"/>
    <lineage>
        <taxon>Bacteria</taxon>
        <taxon>Bacillati</taxon>
        <taxon>Bacillota</taxon>
        <taxon>Bacilli</taxon>
        <taxon>Bacillales</taxon>
        <taxon>Alicyclobacillaceae</taxon>
        <taxon>Alicyclobacillus</taxon>
    </lineage>
</organism>
<dbReference type="GO" id="GO:0006508">
    <property type="term" value="P:proteolysis"/>
    <property type="evidence" value="ECO:0007669"/>
    <property type="project" value="UniProtKB-UniRule"/>
</dbReference>
<comment type="similarity">
    <text evidence="7 8">Belongs to the peptidase M32 family.</text>
</comment>